<proteinExistence type="predicted"/>
<dbReference type="Proteomes" id="UP000199626">
    <property type="component" value="Unassembled WGS sequence"/>
</dbReference>
<feature type="transmembrane region" description="Helical" evidence="7">
    <location>
        <begin position="280"/>
        <end position="302"/>
    </location>
</feature>
<dbReference type="STRING" id="1159017.SAMN02927930_01155"/>
<feature type="transmembrane region" description="Helical" evidence="7">
    <location>
        <begin position="159"/>
        <end position="180"/>
    </location>
</feature>
<name>A0A1G6CA66_9GAMM</name>
<dbReference type="PANTHER" id="PTHR43549">
    <property type="entry name" value="MULTIDRUG RESISTANCE PROTEIN YPNP-RELATED"/>
    <property type="match status" value="1"/>
</dbReference>
<evidence type="ECO:0000256" key="6">
    <source>
        <dbReference type="ARBA" id="ARBA00023136"/>
    </source>
</evidence>
<dbReference type="GO" id="GO:0005886">
    <property type="term" value="C:plasma membrane"/>
    <property type="evidence" value="ECO:0007669"/>
    <property type="project" value="UniProtKB-SubCell"/>
</dbReference>
<feature type="transmembrane region" description="Helical" evidence="7">
    <location>
        <begin position="222"/>
        <end position="242"/>
    </location>
</feature>
<evidence type="ECO:0000256" key="4">
    <source>
        <dbReference type="ARBA" id="ARBA00022692"/>
    </source>
</evidence>
<dbReference type="AlphaFoldDB" id="A0A1G6CA66"/>
<feature type="transmembrane region" description="Helical" evidence="7">
    <location>
        <begin position="441"/>
        <end position="460"/>
    </location>
</feature>
<feature type="transmembrane region" description="Helical" evidence="7">
    <location>
        <begin position="74"/>
        <end position="96"/>
    </location>
</feature>
<dbReference type="InterPro" id="IPR052031">
    <property type="entry name" value="Membrane_Transporter-Flippase"/>
</dbReference>
<keyword evidence="4 7" id="KW-0812">Transmembrane</keyword>
<comment type="subcellular location">
    <subcellularLocation>
        <location evidence="1">Cell inner membrane</location>
        <topology evidence="1">Multi-pass membrane protein</topology>
    </subcellularLocation>
</comment>
<evidence type="ECO:0000256" key="7">
    <source>
        <dbReference type="SAM" id="Phobius"/>
    </source>
</evidence>
<feature type="transmembrane region" description="Helical" evidence="7">
    <location>
        <begin position="382"/>
        <end position="401"/>
    </location>
</feature>
<keyword evidence="9" id="KW-1185">Reference proteome</keyword>
<evidence type="ECO:0000256" key="2">
    <source>
        <dbReference type="ARBA" id="ARBA00022448"/>
    </source>
</evidence>
<evidence type="ECO:0000313" key="8">
    <source>
        <dbReference type="EMBL" id="SDB29682.1"/>
    </source>
</evidence>
<evidence type="ECO:0000256" key="3">
    <source>
        <dbReference type="ARBA" id="ARBA00022475"/>
    </source>
</evidence>
<feature type="transmembrane region" description="Helical" evidence="7">
    <location>
        <begin position="117"/>
        <end position="139"/>
    </location>
</feature>
<feature type="transmembrane region" description="Helical" evidence="7">
    <location>
        <begin position="47"/>
        <end position="68"/>
    </location>
</feature>
<dbReference type="GO" id="GO:0042910">
    <property type="term" value="F:xenobiotic transmembrane transporter activity"/>
    <property type="evidence" value="ECO:0007669"/>
    <property type="project" value="InterPro"/>
</dbReference>
<protein>
    <submittedName>
        <fullName evidence="8">Putative efflux protein, MATE family</fullName>
    </submittedName>
</protein>
<dbReference type="InterPro" id="IPR048279">
    <property type="entry name" value="MdtK-like"/>
</dbReference>
<organism evidence="8 9">
    <name type="scientific">Pseudidiomarina indica</name>
    <dbReference type="NCBI Taxonomy" id="1159017"/>
    <lineage>
        <taxon>Bacteria</taxon>
        <taxon>Pseudomonadati</taxon>
        <taxon>Pseudomonadota</taxon>
        <taxon>Gammaproteobacteria</taxon>
        <taxon>Alteromonadales</taxon>
        <taxon>Idiomarinaceae</taxon>
        <taxon>Pseudidiomarina</taxon>
    </lineage>
</organism>
<keyword evidence="3" id="KW-1003">Cell membrane</keyword>
<keyword evidence="6 7" id="KW-0472">Membrane</keyword>
<dbReference type="EMBL" id="FMXN01000005">
    <property type="protein sequence ID" value="SDB29682.1"/>
    <property type="molecule type" value="Genomic_DNA"/>
</dbReference>
<sequence length="475" mass="51331">MAASRKIRYTRLIFTHRYERLMSHAVTAKSLLQNPISQTLWQMTWPVIIGALTLISFNVVDTFFVSMLGTEPLAAISFTFPVTFTVISLTIGLSIGTSAVLARKRGLGRDSHAQFDGVVALVISALLVAVLALIGYAFMDEIFGGLGAQPELMPHIHDYMSVWFLGAVFLVTPMVGNAVLRAAGNTKIPSLIMAAGGLLNAVFDPILIFGVGPIPAMGVKGAAYASLLSWVIGTLGVIWYLFRKELISLQLPHQASWVHSSRQILAIGIPAAGANMLTPLAMASVTAIIAVYGAPAVAAFGVGTRLESLASVIILALSMSLPPLISQNFGASQFARVQEAFRVAIRSVVWIQLVIYALLVVTAPGIAQIFTDDPEVARLVRLFIYIMPLGYGMQGIIILANSSFNALHRPLNALVLSVIRLFVMFVPLSWLGAMLYDVPGLFIGGVVANFFTGLFAWWWFQRGLRLAIDQEQQGS</sequence>
<dbReference type="NCBIfam" id="TIGR00797">
    <property type="entry name" value="matE"/>
    <property type="match status" value="1"/>
</dbReference>
<evidence type="ECO:0000256" key="5">
    <source>
        <dbReference type="ARBA" id="ARBA00022989"/>
    </source>
</evidence>
<reference evidence="9" key="1">
    <citation type="submission" date="2016-10" db="EMBL/GenBank/DDBJ databases">
        <authorList>
            <person name="Varghese N."/>
            <person name="Submissions S."/>
        </authorList>
    </citation>
    <scope>NUCLEOTIDE SEQUENCE [LARGE SCALE GENOMIC DNA]</scope>
    <source>
        <strain evidence="9">CGMCC 1.10824</strain>
    </source>
</reference>
<dbReference type="InterPro" id="IPR002528">
    <property type="entry name" value="MATE_fam"/>
</dbReference>
<keyword evidence="5 7" id="KW-1133">Transmembrane helix</keyword>
<dbReference type="GO" id="GO:0015297">
    <property type="term" value="F:antiporter activity"/>
    <property type="evidence" value="ECO:0007669"/>
    <property type="project" value="InterPro"/>
</dbReference>
<evidence type="ECO:0000256" key="1">
    <source>
        <dbReference type="ARBA" id="ARBA00004429"/>
    </source>
</evidence>
<feature type="transmembrane region" description="Helical" evidence="7">
    <location>
        <begin position="192"/>
        <end position="216"/>
    </location>
</feature>
<keyword evidence="2" id="KW-0813">Transport</keyword>
<gene>
    <name evidence="8" type="ORF">SAMN02927930_01155</name>
</gene>
<dbReference type="PIRSF" id="PIRSF006603">
    <property type="entry name" value="DinF"/>
    <property type="match status" value="1"/>
</dbReference>
<feature type="transmembrane region" description="Helical" evidence="7">
    <location>
        <begin position="347"/>
        <end position="370"/>
    </location>
</feature>
<feature type="transmembrane region" description="Helical" evidence="7">
    <location>
        <begin position="413"/>
        <end position="435"/>
    </location>
</feature>
<accession>A0A1G6CA66</accession>
<dbReference type="Pfam" id="PF01554">
    <property type="entry name" value="MatE"/>
    <property type="match status" value="2"/>
</dbReference>
<evidence type="ECO:0000313" key="9">
    <source>
        <dbReference type="Proteomes" id="UP000199626"/>
    </source>
</evidence>
<feature type="transmembrane region" description="Helical" evidence="7">
    <location>
        <begin position="308"/>
        <end position="326"/>
    </location>
</feature>
<dbReference type="PANTHER" id="PTHR43549:SF3">
    <property type="entry name" value="MULTIDRUG RESISTANCE PROTEIN YPNP-RELATED"/>
    <property type="match status" value="1"/>
</dbReference>